<dbReference type="OrthoDB" id="5401654at2759"/>
<dbReference type="Proteomes" id="UP000654922">
    <property type="component" value="Unassembled WGS sequence"/>
</dbReference>
<comment type="caution">
    <text evidence="2">The sequence shown here is derived from an EMBL/GenBank/DDBJ whole genome shotgun (WGS) entry which is preliminary data.</text>
</comment>
<dbReference type="AlphaFoldDB" id="A0A8H6UPB9"/>
<dbReference type="PANTHER" id="PTHR39610">
    <property type="entry name" value="BZIP DOMAIN-CONTAINING PROTEIN-RELATED"/>
    <property type="match status" value="1"/>
</dbReference>
<feature type="compositionally biased region" description="Polar residues" evidence="1">
    <location>
        <begin position="163"/>
        <end position="176"/>
    </location>
</feature>
<feature type="region of interest" description="Disordered" evidence="1">
    <location>
        <begin position="154"/>
        <end position="198"/>
    </location>
</feature>
<feature type="region of interest" description="Disordered" evidence="1">
    <location>
        <begin position="237"/>
        <end position="271"/>
    </location>
</feature>
<organism evidence="2 3">
    <name type="scientific">Aspergillus felis</name>
    <dbReference type="NCBI Taxonomy" id="1287682"/>
    <lineage>
        <taxon>Eukaryota</taxon>
        <taxon>Fungi</taxon>
        <taxon>Dikarya</taxon>
        <taxon>Ascomycota</taxon>
        <taxon>Pezizomycotina</taxon>
        <taxon>Eurotiomycetes</taxon>
        <taxon>Eurotiomycetidae</taxon>
        <taxon>Eurotiales</taxon>
        <taxon>Aspergillaceae</taxon>
        <taxon>Aspergillus</taxon>
        <taxon>Aspergillus subgen. Fumigati</taxon>
    </lineage>
</organism>
<feature type="compositionally biased region" description="Basic and acidic residues" evidence="1">
    <location>
        <begin position="237"/>
        <end position="253"/>
    </location>
</feature>
<dbReference type="EMBL" id="JACBAE010001381">
    <property type="protein sequence ID" value="KAF7159224.1"/>
    <property type="molecule type" value="Genomic_DNA"/>
</dbReference>
<sequence>MSADPSPVSTSSPTSRRRAATATQPSTTPAVIFRRPSQGMGNPAISLPQTTYEGSSMPGMGESGAAGVVSRKKLAGPIPRKASLRIGKLRCDIQSPLRHQISTPWLNESKKRFLAATPLLVESKLVLCPSSSRIENRKWNRNCTISKAQFVTSIGTSKRPFKPQSQQQGDNVSSNVPGPHPNARQRSFSPQQVPAVGNPPRQEVLAQRGELEAIKRENEALRRRIRDLELVVKKYREREVTSPEQPTNDHEATLKLGKLSISSRVDAQDGP</sequence>
<feature type="compositionally biased region" description="Low complexity" evidence="1">
    <location>
        <begin position="1"/>
        <end position="30"/>
    </location>
</feature>
<accession>A0A8H6UPB9</accession>
<evidence type="ECO:0000313" key="3">
    <source>
        <dbReference type="Proteomes" id="UP000654922"/>
    </source>
</evidence>
<proteinExistence type="predicted"/>
<reference evidence="2" key="1">
    <citation type="submission" date="2020-06" db="EMBL/GenBank/DDBJ databases">
        <title>Draft genome sequences of strains closely related to Aspergillus parafelis and Aspergillus hiratsukae.</title>
        <authorList>
            <person name="Dos Santos R.A.C."/>
            <person name="Rivero-Menendez O."/>
            <person name="Steenwyk J.L."/>
            <person name="Mead M.E."/>
            <person name="Goldman G.H."/>
            <person name="Alastruey-Izquierdo A."/>
            <person name="Rokas A."/>
        </authorList>
    </citation>
    <scope>NUCLEOTIDE SEQUENCE</scope>
    <source>
        <strain evidence="2">CNM-CM5623</strain>
    </source>
</reference>
<evidence type="ECO:0000256" key="1">
    <source>
        <dbReference type="SAM" id="MobiDB-lite"/>
    </source>
</evidence>
<dbReference type="PANTHER" id="PTHR39610:SF1">
    <property type="match status" value="1"/>
</dbReference>
<feature type="region of interest" description="Disordered" evidence="1">
    <location>
        <begin position="1"/>
        <end position="56"/>
    </location>
</feature>
<gene>
    <name evidence="2" type="ORF">CNMCM5623_004496</name>
</gene>
<protein>
    <submittedName>
        <fullName evidence="2">Uncharacterized protein</fullName>
    </submittedName>
</protein>
<evidence type="ECO:0000313" key="2">
    <source>
        <dbReference type="EMBL" id="KAF7159224.1"/>
    </source>
</evidence>
<name>A0A8H6UPB9_9EURO</name>